<dbReference type="InterPro" id="IPR036058">
    <property type="entry name" value="Kazal_dom_sf"/>
</dbReference>
<dbReference type="Pfam" id="PF00059">
    <property type="entry name" value="Lectin_C"/>
    <property type="match status" value="3"/>
</dbReference>
<comment type="caution">
    <text evidence="16">The sequence shown here is derived from an EMBL/GenBank/DDBJ whole genome shotgun (WGS) entry which is preliminary data.</text>
</comment>
<dbReference type="SMART" id="SM00034">
    <property type="entry name" value="CLECT"/>
    <property type="match status" value="3"/>
</dbReference>
<keyword evidence="3 8" id="KW-0245">EGF-like domain</keyword>
<dbReference type="InterPro" id="IPR018378">
    <property type="entry name" value="C-type_lectin_CS"/>
</dbReference>
<evidence type="ECO:0000259" key="15">
    <source>
        <dbReference type="PROSITE" id="PS51465"/>
    </source>
</evidence>
<dbReference type="PROSITE" id="PS01180">
    <property type="entry name" value="CUB"/>
    <property type="match status" value="2"/>
</dbReference>
<evidence type="ECO:0000256" key="10">
    <source>
        <dbReference type="SAM" id="SignalP"/>
    </source>
</evidence>
<evidence type="ECO:0000256" key="7">
    <source>
        <dbReference type="ARBA" id="ARBA00023180"/>
    </source>
</evidence>
<dbReference type="GO" id="GO:0016020">
    <property type="term" value="C:membrane"/>
    <property type="evidence" value="ECO:0007669"/>
    <property type="project" value="InterPro"/>
</dbReference>
<dbReference type="PROSITE" id="PS50026">
    <property type="entry name" value="EGF_3"/>
    <property type="match status" value="6"/>
</dbReference>
<dbReference type="InterPro" id="IPR016187">
    <property type="entry name" value="CTDL_fold"/>
</dbReference>
<name>A0A2B4RLK6_STYPI</name>
<dbReference type="SUPFAM" id="SSF56487">
    <property type="entry name" value="SRCR-like"/>
    <property type="match status" value="4"/>
</dbReference>
<evidence type="ECO:0000259" key="11">
    <source>
        <dbReference type="PROSITE" id="PS01180"/>
    </source>
</evidence>
<evidence type="ECO:0000256" key="2">
    <source>
        <dbReference type="ARBA" id="ARBA00022525"/>
    </source>
</evidence>
<dbReference type="STRING" id="50429.A0A2B4RLK6"/>
<protein>
    <submittedName>
        <fullName evidence="16">Deleted in malignant brain tumors 1 protein</fullName>
    </submittedName>
</protein>
<feature type="domain" description="C-type lectin" evidence="13">
    <location>
        <begin position="2255"/>
        <end position="2371"/>
    </location>
</feature>
<evidence type="ECO:0000259" key="12">
    <source>
        <dbReference type="PROSITE" id="PS50026"/>
    </source>
</evidence>
<evidence type="ECO:0000313" key="16">
    <source>
        <dbReference type="EMBL" id="PFX17237.1"/>
    </source>
</evidence>
<keyword evidence="2" id="KW-0964">Secreted</keyword>
<feature type="domain" description="EGF-like" evidence="12">
    <location>
        <begin position="2415"/>
        <end position="2455"/>
    </location>
</feature>
<evidence type="ECO:0000259" key="14">
    <source>
        <dbReference type="PROSITE" id="PS50287"/>
    </source>
</evidence>
<keyword evidence="7" id="KW-0325">Glycoprotein</keyword>
<feature type="domain" description="EGF-like" evidence="12">
    <location>
        <begin position="2026"/>
        <end position="2067"/>
    </location>
</feature>
<dbReference type="InterPro" id="IPR001881">
    <property type="entry name" value="EGF-like_Ca-bd_dom"/>
</dbReference>
<feature type="domain" description="SRCR" evidence="14">
    <location>
        <begin position="1114"/>
        <end position="1195"/>
    </location>
</feature>
<dbReference type="GO" id="GO:0005576">
    <property type="term" value="C:extracellular region"/>
    <property type="evidence" value="ECO:0007669"/>
    <property type="project" value="UniProtKB-SubCell"/>
</dbReference>
<evidence type="ECO:0000256" key="9">
    <source>
        <dbReference type="PROSITE-ProRule" id="PRU00196"/>
    </source>
</evidence>
<dbReference type="PANTHER" id="PTHR48071:SF18">
    <property type="entry name" value="DELETED IN MALIGNANT BRAIN TUMORS 1 PROTEIN-RELATED"/>
    <property type="match status" value="1"/>
</dbReference>
<dbReference type="Gene3D" id="3.30.60.30">
    <property type="match status" value="2"/>
</dbReference>
<dbReference type="InterPro" id="IPR000859">
    <property type="entry name" value="CUB_dom"/>
</dbReference>
<dbReference type="SMART" id="SM00181">
    <property type="entry name" value="EGF"/>
    <property type="match status" value="6"/>
</dbReference>
<dbReference type="PROSITE" id="PS00615">
    <property type="entry name" value="C_TYPE_LECTIN_1"/>
    <property type="match status" value="3"/>
</dbReference>
<reference evidence="17" key="1">
    <citation type="journal article" date="2017" name="bioRxiv">
        <title>Comparative analysis of the genomes of Stylophora pistillata and Acropora digitifera provides evidence for extensive differences between species of corals.</title>
        <authorList>
            <person name="Voolstra C.R."/>
            <person name="Li Y."/>
            <person name="Liew Y.J."/>
            <person name="Baumgarten S."/>
            <person name="Zoccola D."/>
            <person name="Flot J.-F."/>
            <person name="Tambutte S."/>
            <person name="Allemand D."/>
            <person name="Aranda M."/>
        </authorList>
    </citation>
    <scope>NUCLEOTIDE SEQUENCE [LARGE SCALE GENOMIC DNA]</scope>
</reference>
<dbReference type="Proteomes" id="UP000225706">
    <property type="component" value="Unassembled WGS sequence"/>
</dbReference>
<dbReference type="SUPFAM" id="SSF141086">
    <property type="entry name" value="Agglutinin HPA-like"/>
    <property type="match status" value="1"/>
</dbReference>
<dbReference type="FunFam" id="3.10.250.10:FF:000006">
    <property type="entry name" value="neurotrypsin isoform X2"/>
    <property type="match status" value="2"/>
</dbReference>
<dbReference type="SMART" id="SM00042">
    <property type="entry name" value="CUB"/>
    <property type="match status" value="2"/>
</dbReference>
<evidence type="ECO:0000313" key="17">
    <source>
        <dbReference type="Proteomes" id="UP000225706"/>
    </source>
</evidence>
<dbReference type="OrthoDB" id="418245at2759"/>
<dbReference type="FunFam" id="2.10.25.10:FF:000038">
    <property type="entry name" value="Fibrillin 2"/>
    <property type="match status" value="3"/>
</dbReference>
<organism evidence="16 17">
    <name type="scientific">Stylophora pistillata</name>
    <name type="common">Smooth cauliflower coral</name>
    <dbReference type="NCBI Taxonomy" id="50429"/>
    <lineage>
        <taxon>Eukaryota</taxon>
        <taxon>Metazoa</taxon>
        <taxon>Cnidaria</taxon>
        <taxon>Anthozoa</taxon>
        <taxon>Hexacorallia</taxon>
        <taxon>Scleractinia</taxon>
        <taxon>Astrocoeniina</taxon>
        <taxon>Pocilloporidae</taxon>
        <taxon>Stylophora</taxon>
    </lineage>
</organism>
<dbReference type="FunFam" id="3.10.250.10:FF:000001">
    <property type="entry name" value="Lysyl oxidase 4 isoform X1"/>
    <property type="match status" value="1"/>
</dbReference>
<feature type="domain" description="SRCR" evidence="14">
    <location>
        <begin position="2690"/>
        <end position="2787"/>
    </location>
</feature>
<comment type="caution">
    <text evidence="9">Lacks conserved residue(s) required for the propagation of feature annotation.</text>
</comment>
<dbReference type="InterPro" id="IPR019019">
    <property type="entry name" value="H-type_lectin_domain"/>
</dbReference>
<evidence type="ECO:0000259" key="13">
    <source>
        <dbReference type="PROSITE" id="PS50041"/>
    </source>
</evidence>
<dbReference type="Pfam" id="PF07648">
    <property type="entry name" value="Kazal_2"/>
    <property type="match status" value="2"/>
</dbReference>
<dbReference type="GO" id="GO:0007155">
    <property type="term" value="P:cell adhesion"/>
    <property type="evidence" value="ECO:0007669"/>
    <property type="project" value="InterPro"/>
</dbReference>
<dbReference type="FunFam" id="3.10.250.10:FF:000005">
    <property type="entry name" value="Neurotrypsin isoform A"/>
    <property type="match status" value="1"/>
</dbReference>
<dbReference type="InterPro" id="IPR009030">
    <property type="entry name" value="Growth_fac_rcpt_cys_sf"/>
</dbReference>
<dbReference type="InterPro" id="IPR002350">
    <property type="entry name" value="Kazal_dom"/>
</dbReference>
<feature type="signal peptide" evidence="10">
    <location>
        <begin position="1"/>
        <end position="23"/>
    </location>
</feature>
<dbReference type="InterPro" id="IPR035914">
    <property type="entry name" value="Sperma_CUB_dom_sf"/>
</dbReference>
<dbReference type="SUPFAM" id="SSF57184">
    <property type="entry name" value="Growth factor receptor domain"/>
    <property type="match status" value="1"/>
</dbReference>
<feature type="disulfide bond" evidence="9">
    <location>
        <begin position="1033"/>
        <end position="1097"/>
    </location>
</feature>
<dbReference type="PROSITE" id="PS00010">
    <property type="entry name" value="ASX_HYDROXYL"/>
    <property type="match status" value="6"/>
</dbReference>
<dbReference type="GO" id="GO:0005509">
    <property type="term" value="F:calcium ion binding"/>
    <property type="evidence" value="ECO:0007669"/>
    <property type="project" value="InterPro"/>
</dbReference>
<feature type="domain" description="EGF-like" evidence="12">
    <location>
        <begin position="842"/>
        <end position="882"/>
    </location>
</feature>
<proteinExistence type="predicted"/>
<feature type="disulfide bond" evidence="9">
    <location>
        <begin position="2609"/>
        <end position="2673"/>
    </location>
</feature>
<sequence>MMLSVRQGSLLLVCFFILSVVQGKGVQRGKIHFSQADDDYICQYATFSKSFTKGIPVRVFTSVNRGNGSSSVYDSVFVWVEDVRFDRFKACVVEGGRGDGDNFTIDWFAFQGPQTGVQQGETMFSKFTTGSQCNRVTFPKGFKTIPKVHITVEHRVKDQKHDAMIVWVEDVSSSEFEVCLRESRVFDGSHDKLRVDWMAFEKYPSSWRVKESKSIIFSEKELPAAIKKYALCRTVKFDEPFFTPPVVLTTVFNAAKGNKSNDGCSPKHKEPLITWMEEVTSKHFQICIKDWAGYDSQRNDVAVDYLVIGDLDPCRNVNCTYESFCYAYTPWRFDCICKDNCPSYEEQVCASNGRTFKNMCFLKKEICKTRGNYTNYHPGSCRGFPMQKGRHEFQNTPSWAEDQCDVINLEPFIFYPHMKIYVQLTVNHFNYSDDTLVHEATTPWVESINTTQFTACVTRAGRNDYPADSFASIDWVAYQGAPPGGVAGEETFLTWWTGTTCRTVSFPKGKYSEPPQIFTTAVHYRSSLRHDASTVWLEDVSNSSFQICLRELQNFAGVHDDISVNWLAIGKTPRPMFKESSEVIFPNVGLPSINYNYAFCKDVSFLRSAYTYPPTIMVTARHSTSGGNAAAECNGIVSWIESITTSGFRICVKELYVQRFDPLNVSYAVMGDSICDDDWTYFRGYCYRKVAACDSWGSSQGKCATQGANLPSIHSQEENVYVQSLHGGEHSWLGLTDINSEGKFVWSDGSTFNFKNWAKGQPNNYGNEDCVHTLGFLKNHHYEWNDVNCTDCHRFTCQKDYDECRDYNYHCPPDSHCINSDGSYTCKCNKGFRLDANKNCEDMNECRLGTFTCDAKAVCENIPGTYKCRCFPGLAGTGKTCGAPNATVIPSCANVTVVQSDSMGYIESNEPGASITYKSKMDCTWNITSNGHIELVFIRLDTEDKVDIVTVYDGLSKSAPVIGTLFGNTLPKQSLTSTSNKLQVKFTSDGSKEFRGFRARYRAITDGSVRINSTSRSTGRVEVFYDGKWGTICDDAWDLNDANVICKQLGFKRAIQAYKGAHHGEGSGPIWLDDLSCSGRESYLHKCRHRGWGKHDCTHKRDASVKCTHGSSVVRLAGGSHHYGRVEIYEGGKWGTVCDHTWNLNDANVVCRELGFKGATSAPRGAAYGQGSGPIHRYPISCEGKEESLLDCPYENRSYYYYYYYYGWYRRWYRWSGANTKLHSGAMMLSAGQLSLVLVTVFMLSCAGGNIIERGKIHFSQVNDDYLCQKATFSKSFKKGTPVSVFASVNRGNGSSSVYDSIFVWIEEVSSVRFEACVVEGGRGAGDNFTIDWFAFQGPQTGAEHGATLFSKFTTGSQCNRVTFKNVFKGTPTVHVTAHHTKKDRKHDAMLVWIESLSSSEFEVCLQESRVLDGLHEGLKVNWMAYENYPSTWKGKESKKILFSGKELPSAQNKYALCKTIKYDEPFFQPPVVLATIYSAAKGNKSNDGCDHDHKEPLLTWMEEVTKTHFRICMKDHTAYGRQRSDVEIDYFVIGDLDPCRDVNCTYESFCYAYTPWRFACICKDDCPSYEEQVCASNGRTFKNMCFLKKKICETRGNYTNYHPGSCRGFPMQKGRHEFQTTPSWAEDQCDEIKFKPFIFYPHMKIYVQLTVNHFNYSDDTLVHEATTPWVESINTTQFTACVTRAGRNDYPADSFASIDWVAYQGAPPGGVAGEEMFLTWWTGTSCRTVTFPNGKYSEPPSIFATAVHYRSSLRHDAASVWLEDVSTNSFKICLRELQNFAGVHDDISVNWLAFGKTPRPMFKESSVVSFPNTGLPSIKFNYAFCKDVTYSRPAYTYPPTVLVTPKHSTSGGNAAAECNGIVSWIESITTSGFRICVKELYVQRFDPLNVSYVVMGDSICDDDWNYFRGYCYRRVAACDSWGSSQGKCATQGANLPSIHSQEENVYVQSLHGGDHSWLGLTDINAEGRFVWSDGSPLKFKNWAKGQPNNYGNEDCVHTLGFLKNHHYEWNDVNCTDCHRFTCKKDYDECTDYNYHCPPDSHCINNEGSYTCKCNKGFRLDANKDCEDMDECRLGTYTCHVKARCENIPGTYRCRCAPGLAGTGKTCGVPNATVISSCTNLTVWQSDSTGYIESNDAPIRGLVETYKSNMDCTWNITSNGHIELVFIRLNTEDKDVTYSRPAYTYPPAVLVTPKHSTSGGNAAAECNGIVSWIESITTSGFRICVKELYVQRFDPLNVSYAVMGDSICDDDWNYFRGYCYRQVAACDSWGSSQGKCATQGANLPSIHSQEENVYVQSLHGGDHSWLGLTDINSEGTFLWSDGSQLKFKNWAKGQPNNYGNEDCVHTLGFLKNHHYEWNDVNCTDCHRFTCKKDYDECTDYNYHCPLDSHCINNEGSYTCKCNRGFRLDANKDCEDMDECHLGTYKCHVKARCENIPGTYRCRCAPGLAGTGKTCGVPNATVISSCTNLTVWQSDSTGYIESNDAPIRGLVETYKSNMDCTWNITSNGHIELVFIRLNTEDKVDIVTVYDGVSRSSPLIGTLFGDTLPRQSLTSTSNNLYVRFTSDISKEFAGFRARYRAITDGSVRINSTSASTGRVEVFYDGKWGTICDDAWDLTDANVICRQLGFKKALQAYGSAYHGQGSGPIWLDDLACSGSEKYLHDCRHRGWGKHDCTHARDASVKCTHGSSIIRLAGGSHNYGRVEVLIGGRWGTVCDHSWDLNDAKVVCRQLGFKKATSAPRGAAYGRGSGPTQRSYVYCEGNEESLLDCPHCPSYGCSHYQDASVVCSN</sequence>
<dbReference type="Gene3D" id="2.60.120.290">
    <property type="entry name" value="Spermadhesin, CUB domain"/>
    <property type="match status" value="2"/>
</dbReference>
<evidence type="ECO:0000256" key="3">
    <source>
        <dbReference type="ARBA" id="ARBA00022536"/>
    </source>
</evidence>
<feature type="chain" id="PRO_5013378527" evidence="10">
    <location>
        <begin position="24"/>
        <end position="2788"/>
    </location>
</feature>
<dbReference type="InterPro" id="IPR001190">
    <property type="entry name" value="SRCR"/>
</dbReference>
<gene>
    <name evidence="16" type="primary">DMBT1</name>
    <name evidence="16" type="ORF">AWC38_SpisGene18451</name>
</gene>
<dbReference type="CDD" id="cd00041">
    <property type="entry name" value="CUB"/>
    <property type="match status" value="2"/>
</dbReference>
<comment type="subcellular location">
    <subcellularLocation>
        <location evidence="1">Secreted</location>
    </subcellularLocation>
</comment>
<feature type="domain" description="SRCR" evidence="14">
    <location>
        <begin position="2578"/>
        <end position="2684"/>
    </location>
</feature>
<dbReference type="PROSITE" id="PS50287">
    <property type="entry name" value="SRCR_2"/>
    <property type="match status" value="4"/>
</dbReference>
<evidence type="ECO:0000256" key="1">
    <source>
        <dbReference type="ARBA" id="ARBA00004613"/>
    </source>
</evidence>
<feature type="disulfide bond" evidence="9">
    <location>
        <begin position="2622"/>
        <end position="2683"/>
    </location>
</feature>
<keyword evidence="5" id="KW-0677">Repeat</keyword>
<feature type="domain" description="CUB" evidence="11">
    <location>
        <begin position="2465"/>
        <end position="2580"/>
    </location>
</feature>
<dbReference type="CDD" id="cd00104">
    <property type="entry name" value="KAZAL_FS"/>
    <property type="match status" value="2"/>
</dbReference>
<dbReference type="Pfam" id="PF00530">
    <property type="entry name" value="SRCR"/>
    <property type="match status" value="4"/>
</dbReference>
<evidence type="ECO:0000256" key="8">
    <source>
        <dbReference type="PROSITE-ProRule" id="PRU00076"/>
    </source>
</evidence>
<feature type="domain" description="Kazal-like" evidence="15">
    <location>
        <begin position="1562"/>
        <end position="1609"/>
    </location>
</feature>
<dbReference type="PRINTS" id="PR00258">
    <property type="entry name" value="SPERACTRCPTR"/>
</dbReference>
<feature type="domain" description="C-type lectin" evidence="13">
    <location>
        <begin position="682"/>
        <end position="798"/>
    </location>
</feature>
<accession>A0A2B4RLK6</accession>
<dbReference type="SUPFAM" id="SSF56436">
    <property type="entry name" value="C-type lectin-like"/>
    <property type="match status" value="3"/>
</dbReference>
<dbReference type="SUPFAM" id="SSF57196">
    <property type="entry name" value="EGF/Laminin"/>
    <property type="match status" value="4"/>
</dbReference>
<dbReference type="PROSITE" id="PS01187">
    <property type="entry name" value="EGF_CA"/>
    <property type="match status" value="3"/>
</dbReference>
<dbReference type="InterPro" id="IPR018097">
    <property type="entry name" value="EGF_Ca-bd_CS"/>
</dbReference>
<evidence type="ECO:0000256" key="6">
    <source>
        <dbReference type="ARBA" id="ARBA00023157"/>
    </source>
</evidence>
<dbReference type="InterPro" id="IPR016186">
    <property type="entry name" value="C-type_lectin-like/link_sf"/>
</dbReference>
<keyword evidence="17" id="KW-1185">Reference proteome</keyword>
<feature type="domain" description="EGF-like" evidence="12">
    <location>
        <begin position="800"/>
        <end position="841"/>
    </location>
</feature>
<feature type="disulfide bond" evidence="9">
    <location>
        <begin position="1046"/>
        <end position="1107"/>
    </location>
</feature>
<evidence type="ECO:0000256" key="5">
    <source>
        <dbReference type="ARBA" id="ARBA00022737"/>
    </source>
</evidence>
<dbReference type="PROSITE" id="PS51465">
    <property type="entry name" value="KAZAL_2"/>
    <property type="match status" value="2"/>
</dbReference>
<feature type="domain" description="CUB" evidence="11">
    <location>
        <begin position="892"/>
        <end position="1004"/>
    </location>
</feature>
<dbReference type="EMBL" id="LSMT01000487">
    <property type="protein sequence ID" value="PFX17237.1"/>
    <property type="molecule type" value="Genomic_DNA"/>
</dbReference>
<dbReference type="InterPro" id="IPR000152">
    <property type="entry name" value="EGF-type_Asp/Asn_hydroxyl_site"/>
</dbReference>
<dbReference type="SMART" id="SM00179">
    <property type="entry name" value="EGF_CA"/>
    <property type="match status" value="6"/>
</dbReference>
<dbReference type="InterPro" id="IPR036772">
    <property type="entry name" value="SRCR-like_dom_sf"/>
</dbReference>
<dbReference type="PROSITE" id="PS50041">
    <property type="entry name" value="C_TYPE_LECTIN_2"/>
    <property type="match status" value="3"/>
</dbReference>
<feature type="disulfide bond" evidence="9">
    <location>
        <begin position="2758"/>
        <end position="2768"/>
    </location>
</feature>
<dbReference type="Gene3D" id="2.10.25.10">
    <property type="entry name" value="Laminin"/>
    <property type="match status" value="6"/>
</dbReference>
<feature type="domain" description="C-type lectin" evidence="13">
    <location>
        <begin position="1908"/>
        <end position="2024"/>
    </location>
</feature>
<dbReference type="Pfam" id="PF09458">
    <property type="entry name" value="H_lectin"/>
    <property type="match status" value="1"/>
</dbReference>
<feature type="disulfide bond" evidence="9">
    <location>
        <begin position="1182"/>
        <end position="1192"/>
    </location>
</feature>
<evidence type="ECO:0000256" key="4">
    <source>
        <dbReference type="ARBA" id="ARBA00022729"/>
    </source>
</evidence>
<feature type="domain" description="SRCR" evidence="14">
    <location>
        <begin position="1002"/>
        <end position="1108"/>
    </location>
</feature>
<feature type="disulfide bond" evidence="9">
    <location>
        <begin position="2653"/>
        <end position="2663"/>
    </location>
</feature>
<keyword evidence="4 10" id="KW-0732">Signal</keyword>
<dbReference type="InterPro" id="IPR049883">
    <property type="entry name" value="NOTCH1_EGF-like"/>
</dbReference>
<dbReference type="SMART" id="SM00202">
    <property type="entry name" value="SR"/>
    <property type="match status" value="4"/>
</dbReference>
<keyword evidence="6 9" id="KW-1015">Disulfide bond</keyword>
<dbReference type="SUPFAM" id="SSF100895">
    <property type="entry name" value="Kazal-type serine protease inhibitors"/>
    <property type="match status" value="2"/>
</dbReference>
<dbReference type="Gene3D" id="3.10.250.10">
    <property type="entry name" value="SRCR-like domain"/>
    <property type="match status" value="4"/>
</dbReference>
<feature type="domain" description="EGF-like" evidence="12">
    <location>
        <begin position="2068"/>
        <end position="2108"/>
    </location>
</feature>
<dbReference type="SMART" id="SM00280">
    <property type="entry name" value="KAZAL"/>
    <property type="match status" value="2"/>
</dbReference>
<dbReference type="GO" id="GO:0030246">
    <property type="term" value="F:carbohydrate binding"/>
    <property type="evidence" value="ECO:0007669"/>
    <property type="project" value="InterPro"/>
</dbReference>
<dbReference type="PANTHER" id="PTHR48071">
    <property type="entry name" value="SRCR DOMAIN-CONTAINING PROTEIN"/>
    <property type="match status" value="1"/>
</dbReference>
<feature type="domain" description="EGF-like" evidence="12">
    <location>
        <begin position="2373"/>
        <end position="2414"/>
    </location>
</feature>
<dbReference type="CDD" id="cd00054">
    <property type="entry name" value="EGF_CA"/>
    <property type="match status" value="6"/>
</dbReference>
<dbReference type="Pfam" id="PF07645">
    <property type="entry name" value="EGF_CA"/>
    <property type="match status" value="6"/>
</dbReference>
<dbReference type="Gene3D" id="3.10.100.10">
    <property type="entry name" value="Mannose-Binding Protein A, subunit A"/>
    <property type="match status" value="3"/>
</dbReference>
<dbReference type="PROSITE" id="PS01186">
    <property type="entry name" value="EGF_2"/>
    <property type="match status" value="3"/>
</dbReference>
<dbReference type="InterPro" id="IPR037221">
    <property type="entry name" value="H-type_lectin_dom_sf"/>
</dbReference>
<dbReference type="PROSITE" id="PS00420">
    <property type="entry name" value="SRCR_1"/>
    <property type="match status" value="2"/>
</dbReference>
<dbReference type="SUPFAM" id="SSF49854">
    <property type="entry name" value="Spermadhesin, CUB domain"/>
    <property type="match status" value="2"/>
</dbReference>
<feature type="disulfide bond" evidence="9">
    <location>
        <begin position="1077"/>
        <end position="1087"/>
    </location>
</feature>
<dbReference type="Gene3D" id="2.60.40.2080">
    <property type="match status" value="6"/>
</dbReference>
<dbReference type="Pfam" id="PF00431">
    <property type="entry name" value="CUB"/>
    <property type="match status" value="2"/>
</dbReference>
<feature type="domain" description="Kazal-like" evidence="15">
    <location>
        <begin position="336"/>
        <end position="383"/>
    </location>
</feature>
<dbReference type="InterPro" id="IPR001304">
    <property type="entry name" value="C-type_lectin-like"/>
</dbReference>
<dbReference type="InterPro" id="IPR000742">
    <property type="entry name" value="EGF"/>
</dbReference>